<dbReference type="EMBL" id="JASCZI010030470">
    <property type="protein sequence ID" value="MED6122898.1"/>
    <property type="molecule type" value="Genomic_DNA"/>
</dbReference>
<comment type="caution">
    <text evidence="1">The sequence shown here is derived from an EMBL/GenBank/DDBJ whole genome shotgun (WGS) entry which is preliminary data.</text>
</comment>
<sequence length="101" mass="11808">MKAGRTVDLVRIISISREKIGIGRLIHPSKIALGGQIIEKLLERVETMRYHITTQFWVLTGLEELHTQMMRLSQHLGQRQKSIILIRIRIIERLLRQSSKK</sequence>
<evidence type="ECO:0000313" key="1">
    <source>
        <dbReference type="EMBL" id="MED6122898.1"/>
    </source>
</evidence>
<reference evidence="1 2" key="1">
    <citation type="journal article" date="2023" name="Plants (Basel)">
        <title>Bridging the Gap: Combining Genomics and Transcriptomics Approaches to Understand Stylosanthes scabra, an Orphan Legume from the Brazilian Caatinga.</title>
        <authorList>
            <person name="Ferreira-Neto J.R.C."/>
            <person name="da Silva M.D."/>
            <person name="Binneck E."/>
            <person name="de Melo N.F."/>
            <person name="da Silva R.H."/>
            <person name="de Melo A.L.T.M."/>
            <person name="Pandolfi V."/>
            <person name="Bustamante F.O."/>
            <person name="Brasileiro-Vidal A.C."/>
            <person name="Benko-Iseppon A.M."/>
        </authorList>
    </citation>
    <scope>NUCLEOTIDE SEQUENCE [LARGE SCALE GENOMIC DNA]</scope>
    <source>
        <tissue evidence="1">Leaves</tissue>
    </source>
</reference>
<protein>
    <submittedName>
        <fullName evidence="1">Uncharacterized protein</fullName>
    </submittedName>
</protein>
<proteinExistence type="predicted"/>
<gene>
    <name evidence="1" type="ORF">PIB30_044197</name>
</gene>
<name>A0ABU6RGH8_9FABA</name>
<evidence type="ECO:0000313" key="2">
    <source>
        <dbReference type="Proteomes" id="UP001341840"/>
    </source>
</evidence>
<accession>A0ABU6RGH8</accession>
<organism evidence="1 2">
    <name type="scientific">Stylosanthes scabra</name>
    <dbReference type="NCBI Taxonomy" id="79078"/>
    <lineage>
        <taxon>Eukaryota</taxon>
        <taxon>Viridiplantae</taxon>
        <taxon>Streptophyta</taxon>
        <taxon>Embryophyta</taxon>
        <taxon>Tracheophyta</taxon>
        <taxon>Spermatophyta</taxon>
        <taxon>Magnoliopsida</taxon>
        <taxon>eudicotyledons</taxon>
        <taxon>Gunneridae</taxon>
        <taxon>Pentapetalae</taxon>
        <taxon>rosids</taxon>
        <taxon>fabids</taxon>
        <taxon>Fabales</taxon>
        <taxon>Fabaceae</taxon>
        <taxon>Papilionoideae</taxon>
        <taxon>50 kb inversion clade</taxon>
        <taxon>dalbergioids sensu lato</taxon>
        <taxon>Dalbergieae</taxon>
        <taxon>Pterocarpus clade</taxon>
        <taxon>Stylosanthes</taxon>
    </lineage>
</organism>
<keyword evidence="2" id="KW-1185">Reference proteome</keyword>
<dbReference type="Proteomes" id="UP001341840">
    <property type="component" value="Unassembled WGS sequence"/>
</dbReference>